<keyword evidence="5" id="KW-1185">Reference proteome</keyword>
<name>A0A8H6G2M6_9LECA</name>
<protein>
    <submittedName>
        <fullName evidence="4">Uncharacterized protein</fullName>
    </submittedName>
</protein>
<gene>
    <name evidence="4" type="ORF">HO173_002678</name>
</gene>
<evidence type="ECO:0000256" key="1">
    <source>
        <dbReference type="ARBA" id="ARBA00004173"/>
    </source>
</evidence>
<comment type="subcellular location">
    <subcellularLocation>
        <location evidence="1">Mitochondrion</location>
    </subcellularLocation>
</comment>
<proteinExistence type="predicted"/>
<evidence type="ECO:0000256" key="2">
    <source>
        <dbReference type="ARBA" id="ARBA00023128"/>
    </source>
</evidence>
<dbReference type="Proteomes" id="UP000578531">
    <property type="component" value="Unassembled WGS sequence"/>
</dbReference>
<feature type="region of interest" description="Disordered" evidence="3">
    <location>
        <begin position="1"/>
        <end position="30"/>
    </location>
</feature>
<dbReference type="InterPro" id="IPR011856">
    <property type="entry name" value="tRNA_endonuc-like_dom_sf"/>
</dbReference>
<feature type="region of interest" description="Disordered" evidence="3">
    <location>
        <begin position="178"/>
        <end position="201"/>
    </location>
</feature>
<dbReference type="Pfam" id="PF10356">
    <property type="entry name" value="RRG7"/>
    <property type="match status" value="2"/>
</dbReference>
<sequence length="270" mass="29874">MSVHRSLIRSPYRGPNPYRSSQTTLHLSGCPPRHRDPLTCRTHAHSKPFSTVHIGTSYEHLCARTLPRLEFQDLTRTGGPDDKGIDLLGKWLPLSLQYTKSPPLNVVVQCKAVARKASPEMIRELEGTLAGAPGEWRGEDTIGLLCAKREVTRGVRDALRRSKRAVVWIMIEDLDDAKKDRKGSGDEVETEAGDSKEVQEGKGGRIRQILWNDRVQELVGKVTGTRVIHIPGEDGGRMETEVLMSYNGMLAVADDVGKRLGDDIPGSSHL</sequence>
<dbReference type="EMBL" id="JACCJC010000006">
    <property type="protein sequence ID" value="KAF6239416.1"/>
    <property type="molecule type" value="Genomic_DNA"/>
</dbReference>
<dbReference type="RefSeq" id="XP_037168703.1">
    <property type="nucleotide sequence ID" value="XM_037304610.1"/>
</dbReference>
<dbReference type="GeneID" id="59284350"/>
<dbReference type="GO" id="GO:0005739">
    <property type="term" value="C:mitochondrion"/>
    <property type="evidence" value="ECO:0007669"/>
    <property type="project" value="UniProtKB-SubCell"/>
</dbReference>
<evidence type="ECO:0000256" key="3">
    <source>
        <dbReference type="SAM" id="MobiDB-lite"/>
    </source>
</evidence>
<dbReference type="GO" id="GO:0003676">
    <property type="term" value="F:nucleic acid binding"/>
    <property type="evidence" value="ECO:0007669"/>
    <property type="project" value="InterPro"/>
</dbReference>
<organism evidence="4 5">
    <name type="scientific">Letharia columbiana</name>
    <dbReference type="NCBI Taxonomy" id="112416"/>
    <lineage>
        <taxon>Eukaryota</taxon>
        <taxon>Fungi</taxon>
        <taxon>Dikarya</taxon>
        <taxon>Ascomycota</taxon>
        <taxon>Pezizomycotina</taxon>
        <taxon>Lecanoromycetes</taxon>
        <taxon>OSLEUM clade</taxon>
        <taxon>Lecanoromycetidae</taxon>
        <taxon>Lecanorales</taxon>
        <taxon>Lecanorineae</taxon>
        <taxon>Parmeliaceae</taxon>
        <taxon>Letharia</taxon>
    </lineage>
</organism>
<dbReference type="InterPro" id="IPR018828">
    <property type="entry name" value="RRG7"/>
</dbReference>
<accession>A0A8H6G2M6</accession>
<dbReference type="AlphaFoldDB" id="A0A8H6G2M6"/>
<keyword evidence="2" id="KW-0496">Mitochondrion</keyword>
<dbReference type="PANTHER" id="PTHR28133:SF1">
    <property type="entry name" value="REQUIRED FOR RESPIRATORY GROWTH PROTEIN 7, MITOCHONDRIAL"/>
    <property type="match status" value="1"/>
</dbReference>
<evidence type="ECO:0000313" key="5">
    <source>
        <dbReference type="Proteomes" id="UP000578531"/>
    </source>
</evidence>
<dbReference type="PANTHER" id="PTHR28133">
    <property type="entry name" value="REQUIRED FOR RESPIRATORY GROWTH PROTEIN 7, MITOCHONDRIAL"/>
    <property type="match status" value="1"/>
</dbReference>
<evidence type="ECO:0000313" key="4">
    <source>
        <dbReference type="EMBL" id="KAF6239416.1"/>
    </source>
</evidence>
<comment type="caution">
    <text evidence="4">The sequence shown here is derived from an EMBL/GenBank/DDBJ whole genome shotgun (WGS) entry which is preliminary data.</text>
</comment>
<dbReference type="Gene3D" id="3.40.1350.10">
    <property type="match status" value="1"/>
</dbReference>
<dbReference type="OrthoDB" id="3344830at2759"/>
<reference evidence="4 5" key="1">
    <citation type="journal article" date="2020" name="Genomics">
        <title>Complete, high-quality genomes from long-read metagenomic sequencing of two wolf lichen thalli reveals enigmatic genome architecture.</title>
        <authorList>
            <person name="McKenzie S.K."/>
            <person name="Walston R.F."/>
            <person name="Allen J.L."/>
        </authorList>
    </citation>
    <scope>NUCLEOTIDE SEQUENCE [LARGE SCALE GENOMIC DNA]</scope>
    <source>
        <strain evidence="4">WasteWater2</strain>
    </source>
</reference>